<dbReference type="GO" id="GO:0006355">
    <property type="term" value="P:regulation of DNA-templated transcription"/>
    <property type="evidence" value="ECO:0007669"/>
    <property type="project" value="InterPro"/>
</dbReference>
<dbReference type="InterPro" id="IPR012916">
    <property type="entry name" value="RED_N"/>
</dbReference>
<evidence type="ECO:0000259" key="6">
    <source>
        <dbReference type="PROSITE" id="PS51005"/>
    </source>
</evidence>
<evidence type="ECO:0000256" key="1">
    <source>
        <dbReference type="ARBA" id="ARBA00023015"/>
    </source>
</evidence>
<dbReference type="Pfam" id="PF02365">
    <property type="entry name" value="NAM"/>
    <property type="match status" value="1"/>
</dbReference>
<dbReference type="SUPFAM" id="SSF101941">
    <property type="entry name" value="NAC domain"/>
    <property type="match status" value="1"/>
</dbReference>
<protein>
    <recommendedName>
        <fullName evidence="6">NAC domain-containing protein</fullName>
    </recommendedName>
</protein>
<keyword evidence="8" id="KW-1185">Reference proteome</keyword>
<dbReference type="InterPro" id="IPR003441">
    <property type="entry name" value="NAC-dom"/>
</dbReference>
<feature type="region of interest" description="Disordered" evidence="5">
    <location>
        <begin position="185"/>
        <end position="205"/>
    </location>
</feature>
<dbReference type="EMBL" id="JAUIZM010000008">
    <property type="protein sequence ID" value="KAK1370481.1"/>
    <property type="molecule type" value="Genomic_DNA"/>
</dbReference>
<name>A0AAD8HPJ8_9APIA</name>
<dbReference type="InterPro" id="IPR036093">
    <property type="entry name" value="NAC_dom_sf"/>
</dbReference>
<reference evidence="7" key="1">
    <citation type="submission" date="2023-02" db="EMBL/GenBank/DDBJ databases">
        <title>Genome of toxic invasive species Heracleum sosnowskyi carries increased number of genes despite the absence of recent whole-genome duplications.</title>
        <authorList>
            <person name="Schelkunov M."/>
            <person name="Shtratnikova V."/>
            <person name="Makarenko M."/>
            <person name="Klepikova A."/>
            <person name="Omelchenko D."/>
            <person name="Novikova G."/>
            <person name="Obukhova E."/>
            <person name="Bogdanov V."/>
            <person name="Penin A."/>
            <person name="Logacheva M."/>
        </authorList>
    </citation>
    <scope>NUCLEOTIDE SEQUENCE</scope>
    <source>
        <strain evidence="7">Hsosn_3</strain>
        <tissue evidence="7">Leaf</tissue>
    </source>
</reference>
<evidence type="ECO:0000313" key="8">
    <source>
        <dbReference type="Proteomes" id="UP001237642"/>
    </source>
</evidence>
<keyword evidence="3" id="KW-0804">Transcription</keyword>
<sequence>MDLYPAGYRFKPFENELINLYLKPKILGLNLPCDVVKERKLYGDSANPWQVFDPENYPWILNEVSSGKFEKIAYAFVNLTKKATNSMSKVGKENFNKKAGCGNWDGQTSRTEIKDFDGKLIGERRMLSFEINEVSDEEDSSRVGHWRMHEYNLCGINKNIPNPSNIVLCKITLDHSRKAPIKILHPDKTTHSSKASAGEKNDTKKNSVKMDVVVTDLVQTCHNDGAEQIWTEEDLFNMFFVVGEDGNYYCNMPYFEFGSNTELEVEQTLEDVTTNVGKRKLQEETSYVETGFFHDIPTTLQRSKADCPVPEEMIIVSVDGSVMDQIAKIMSYLRLGSSGKVLKKKKKEKDGEKVFL</sequence>
<feature type="domain" description="NAC" evidence="6">
    <location>
        <begin position="4"/>
        <end position="174"/>
    </location>
</feature>
<dbReference type="Pfam" id="PF07808">
    <property type="entry name" value="RED_N"/>
    <property type="match status" value="1"/>
</dbReference>
<dbReference type="GO" id="GO:0003677">
    <property type="term" value="F:DNA binding"/>
    <property type="evidence" value="ECO:0007669"/>
    <property type="project" value="UniProtKB-KW"/>
</dbReference>
<proteinExistence type="predicted"/>
<evidence type="ECO:0000313" key="7">
    <source>
        <dbReference type="EMBL" id="KAK1370481.1"/>
    </source>
</evidence>
<evidence type="ECO:0000256" key="3">
    <source>
        <dbReference type="ARBA" id="ARBA00023163"/>
    </source>
</evidence>
<dbReference type="AlphaFoldDB" id="A0AAD8HPJ8"/>
<evidence type="ECO:0000256" key="2">
    <source>
        <dbReference type="ARBA" id="ARBA00023125"/>
    </source>
</evidence>
<gene>
    <name evidence="7" type="ORF">POM88_036573</name>
</gene>
<organism evidence="7 8">
    <name type="scientific">Heracleum sosnowskyi</name>
    <dbReference type="NCBI Taxonomy" id="360622"/>
    <lineage>
        <taxon>Eukaryota</taxon>
        <taxon>Viridiplantae</taxon>
        <taxon>Streptophyta</taxon>
        <taxon>Embryophyta</taxon>
        <taxon>Tracheophyta</taxon>
        <taxon>Spermatophyta</taxon>
        <taxon>Magnoliopsida</taxon>
        <taxon>eudicotyledons</taxon>
        <taxon>Gunneridae</taxon>
        <taxon>Pentapetalae</taxon>
        <taxon>asterids</taxon>
        <taxon>campanulids</taxon>
        <taxon>Apiales</taxon>
        <taxon>Apiaceae</taxon>
        <taxon>Apioideae</taxon>
        <taxon>apioid superclade</taxon>
        <taxon>Tordylieae</taxon>
        <taxon>Tordyliinae</taxon>
        <taxon>Heracleum</taxon>
    </lineage>
</organism>
<reference evidence="7" key="2">
    <citation type="submission" date="2023-05" db="EMBL/GenBank/DDBJ databases">
        <authorList>
            <person name="Schelkunov M.I."/>
        </authorList>
    </citation>
    <scope>NUCLEOTIDE SEQUENCE</scope>
    <source>
        <strain evidence="7">Hsosn_3</strain>
        <tissue evidence="7">Leaf</tissue>
    </source>
</reference>
<evidence type="ECO:0000256" key="4">
    <source>
        <dbReference type="ARBA" id="ARBA00023242"/>
    </source>
</evidence>
<keyword evidence="4" id="KW-0539">Nucleus</keyword>
<dbReference type="GO" id="GO:0048731">
    <property type="term" value="P:system development"/>
    <property type="evidence" value="ECO:0007669"/>
    <property type="project" value="TreeGrafter"/>
</dbReference>
<dbReference type="PANTHER" id="PTHR31719:SF164">
    <property type="entry name" value="NAC DOMAIN-CONTAINING PROTEIN"/>
    <property type="match status" value="1"/>
</dbReference>
<accession>A0AAD8HPJ8</accession>
<evidence type="ECO:0000256" key="5">
    <source>
        <dbReference type="SAM" id="MobiDB-lite"/>
    </source>
</evidence>
<keyword evidence="1" id="KW-0805">Transcription regulation</keyword>
<dbReference type="Gene3D" id="2.170.150.80">
    <property type="entry name" value="NAC domain"/>
    <property type="match status" value="1"/>
</dbReference>
<dbReference type="Proteomes" id="UP001237642">
    <property type="component" value="Unassembled WGS sequence"/>
</dbReference>
<keyword evidence="2" id="KW-0238">DNA-binding</keyword>
<dbReference type="PANTHER" id="PTHR31719">
    <property type="entry name" value="NAC TRANSCRIPTION FACTOR 56"/>
    <property type="match status" value="1"/>
</dbReference>
<comment type="caution">
    <text evidence="7">The sequence shown here is derived from an EMBL/GenBank/DDBJ whole genome shotgun (WGS) entry which is preliminary data.</text>
</comment>
<dbReference type="PROSITE" id="PS51005">
    <property type="entry name" value="NAC"/>
    <property type="match status" value="1"/>
</dbReference>